<sequence>MATFISHIYQSKSENQWQRGEEQSGFWKSNWSILGRGAEAVSLELGRGELLGRTRDEETRRRGDEETRLQGTRRRGCRGCLSRLMVKAGQGWSRLVEADQG</sequence>
<evidence type="ECO:0000313" key="2">
    <source>
        <dbReference type="Proteomes" id="UP000748025"/>
    </source>
</evidence>
<name>A0A9P7N5G4_9HYPO</name>
<organism evidence="1 2">
    <name type="scientific">Claviceps pusilla</name>
    <dbReference type="NCBI Taxonomy" id="123648"/>
    <lineage>
        <taxon>Eukaryota</taxon>
        <taxon>Fungi</taxon>
        <taxon>Dikarya</taxon>
        <taxon>Ascomycota</taxon>
        <taxon>Pezizomycotina</taxon>
        <taxon>Sordariomycetes</taxon>
        <taxon>Hypocreomycetidae</taxon>
        <taxon>Hypocreales</taxon>
        <taxon>Clavicipitaceae</taxon>
        <taxon>Claviceps</taxon>
    </lineage>
</organism>
<evidence type="ECO:0000313" key="1">
    <source>
        <dbReference type="EMBL" id="KAG5994494.1"/>
    </source>
</evidence>
<accession>A0A9P7N5G4</accession>
<reference evidence="1" key="1">
    <citation type="journal article" date="2020" name="bioRxiv">
        <title>Whole genome comparisons of ergot fungi reveals the divergence and evolution of species within the genus Claviceps are the result of varying mechanisms driving genome evolution and host range expansion.</title>
        <authorList>
            <person name="Wyka S.A."/>
            <person name="Mondo S.J."/>
            <person name="Liu M."/>
            <person name="Dettman J."/>
            <person name="Nalam V."/>
            <person name="Broders K.D."/>
        </authorList>
    </citation>
    <scope>NUCLEOTIDE SEQUENCE</scope>
    <source>
        <strain evidence="1">CCC 602</strain>
    </source>
</reference>
<keyword evidence="2" id="KW-1185">Reference proteome</keyword>
<comment type="caution">
    <text evidence="1">The sequence shown here is derived from an EMBL/GenBank/DDBJ whole genome shotgun (WGS) entry which is preliminary data.</text>
</comment>
<dbReference type="Proteomes" id="UP000748025">
    <property type="component" value="Unassembled WGS sequence"/>
</dbReference>
<protein>
    <submittedName>
        <fullName evidence="1">Uncharacterized protein</fullName>
    </submittedName>
</protein>
<dbReference type="EMBL" id="SRPW01002227">
    <property type="protein sequence ID" value="KAG5994494.1"/>
    <property type="molecule type" value="Genomic_DNA"/>
</dbReference>
<gene>
    <name evidence="1" type="ORF">E4U43_003223</name>
</gene>
<proteinExistence type="predicted"/>
<dbReference type="AlphaFoldDB" id="A0A9P7N5G4"/>